<feature type="compositionally biased region" description="Low complexity" evidence="1">
    <location>
        <begin position="33"/>
        <end position="48"/>
    </location>
</feature>
<dbReference type="SUPFAM" id="SSF49503">
    <property type="entry name" value="Cupredoxins"/>
    <property type="match status" value="1"/>
</dbReference>
<name>A0A9X2YQL3_9MYCO</name>
<comment type="caution">
    <text evidence="3">The sequence shown here is derived from an EMBL/GenBank/DDBJ whole genome shotgun (WGS) entry which is preliminary data.</text>
</comment>
<evidence type="ECO:0000256" key="1">
    <source>
        <dbReference type="SAM" id="MobiDB-lite"/>
    </source>
</evidence>
<proteinExistence type="predicted"/>
<organism evidence="3 4">
    <name type="scientific">[Mycobacterium] manitobense</name>
    <dbReference type="NCBI Taxonomy" id="190147"/>
    <lineage>
        <taxon>Bacteria</taxon>
        <taxon>Bacillati</taxon>
        <taxon>Actinomycetota</taxon>
        <taxon>Actinomycetes</taxon>
        <taxon>Mycobacteriales</taxon>
        <taxon>Mycobacteriaceae</taxon>
        <taxon>Mycolicibacterium</taxon>
    </lineage>
</organism>
<dbReference type="InterPro" id="IPR008972">
    <property type="entry name" value="Cupredoxin"/>
</dbReference>
<feature type="region of interest" description="Disordered" evidence="1">
    <location>
        <begin position="27"/>
        <end position="56"/>
    </location>
</feature>
<evidence type="ECO:0000256" key="2">
    <source>
        <dbReference type="SAM" id="SignalP"/>
    </source>
</evidence>
<reference evidence="3" key="1">
    <citation type="submission" date="2020-07" db="EMBL/GenBank/DDBJ databases">
        <authorList>
            <person name="Pettersson B.M.F."/>
            <person name="Behra P.R.K."/>
            <person name="Ramesh M."/>
            <person name="Das S."/>
            <person name="Dasgupta S."/>
            <person name="Kirsebom L.A."/>
        </authorList>
    </citation>
    <scope>NUCLEOTIDE SEQUENCE</scope>
    <source>
        <strain evidence="3">DSM 44615</strain>
    </source>
</reference>
<gene>
    <name evidence="3" type="ORF">H7I41_16830</name>
</gene>
<reference evidence="3" key="2">
    <citation type="journal article" date="2022" name="BMC Genomics">
        <title>Comparative genome analysis of mycobacteria focusing on tRNA and non-coding RNA.</title>
        <authorList>
            <person name="Behra P.R.K."/>
            <person name="Pettersson B.M.F."/>
            <person name="Ramesh M."/>
            <person name="Das S."/>
            <person name="Dasgupta S."/>
            <person name="Kirsebom L.A."/>
        </authorList>
    </citation>
    <scope>NUCLEOTIDE SEQUENCE</scope>
    <source>
        <strain evidence="3">DSM 44615</strain>
    </source>
</reference>
<evidence type="ECO:0000313" key="4">
    <source>
        <dbReference type="Proteomes" id="UP001140293"/>
    </source>
</evidence>
<protein>
    <recommendedName>
        <fullName evidence="5">EfeO-type cupredoxin-like domain-containing protein</fullName>
    </recommendedName>
</protein>
<sequence length="146" mass="14886">MTALSRFLVLAATTTLLAGCGGGGDGADGGGSTAAASSTPSVTTVAPSDMTDQQKAPDRLTVEVKIQGGEVTPTNAALQAKVGQPIVIRVDSDAADELHVHSVPEHSFPVEAKPGQQFQFTVDVPGNVDIELHDAGKVVATIQVQQ</sequence>
<dbReference type="EMBL" id="JACKSJ010000143">
    <property type="protein sequence ID" value="MCV7171581.1"/>
    <property type="molecule type" value="Genomic_DNA"/>
</dbReference>
<dbReference type="Proteomes" id="UP001140293">
    <property type="component" value="Unassembled WGS sequence"/>
</dbReference>
<accession>A0A9X2YQL3</accession>
<keyword evidence="4" id="KW-1185">Reference proteome</keyword>
<evidence type="ECO:0000313" key="3">
    <source>
        <dbReference type="EMBL" id="MCV7171581.1"/>
    </source>
</evidence>
<dbReference type="Gene3D" id="2.60.40.420">
    <property type="entry name" value="Cupredoxins - blue copper proteins"/>
    <property type="match status" value="1"/>
</dbReference>
<evidence type="ECO:0008006" key="5">
    <source>
        <dbReference type="Google" id="ProtNLM"/>
    </source>
</evidence>
<dbReference type="AlphaFoldDB" id="A0A9X2YQL3"/>
<dbReference type="PROSITE" id="PS51257">
    <property type="entry name" value="PROKAR_LIPOPROTEIN"/>
    <property type="match status" value="1"/>
</dbReference>
<dbReference type="RefSeq" id="WP_264013766.1">
    <property type="nucleotide sequence ID" value="NZ_JACKSJ010000143.1"/>
</dbReference>
<keyword evidence="2" id="KW-0732">Signal</keyword>
<feature type="signal peptide" evidence="2">
    <location>
        <begin position="1"/>
        <end position="18"/>
    </location>
</feature>
<feature type="chain" id="PRO_5040747851" description="EfeO-type cupredoxin-like domain-containing protein" evidence="2">
    <location>
        <begin position="19"/>
        <end position="146"/>
    </location>
</feature>